<evidence type="ECO:0000256" key="2">
    <source>
        <dbReference type="ARBA" id="ARBA00007260"/>
    </source>
</evidence>
<keyword evidence="4" id="KW-0813">Transport</keyword>
<accession>A0A913XGM7</accession>
<dbReference type="GeneID" id="110242460"/>
<dbReference type="KEGG" id="epa:110242460"/>
<dbReference type="RefSeq" id="XP_020904103.1">
    <property type="nucleotide sequence ID" value="XM_021048444.2"/>
</dbReference>
<keyword evidence="6 14" id="KW-0812">Transmembrane</keyword>
<dbReference type="OMA" id="FGWIREN"/>
<keyword evidence="5" id="KW-0679">Respiratory chain</keyword>
<keyword evidence="11 14" id="KW-0472">Membrane</keyword>
<dbReference type="OrthoDB" id="15108at2759"/>
<evidence type="ECO:0000256" key="4">
    <source>
        <dbReference type="ARBA" id="ARBA00022448"/>
    </source>
</evidence>
<evidence type="ECO:0000256" key="7">
    <source>
        <dbReference type="ARBA" id="ARBA00022792"/>
    </source>
</evidence>
<evidence type="ECO:0000256" key="10">
    <source>
        <dbReference type="ARBA" id="ARBA00023128"/>
    </source>
</evidence>
<evidence type="ECO:0000256" key="5">
    <source>
        <dbReference type="ARBA" id="ARBA00022660"/>
    </source>
</evidence>
<dbReference type="GO" id="GO:0005743">
    <property type="term" value="C:mitochondrial inner membrane"/>
    <property type="evidence" value="ECO:0007669"/>
    <property type="project" value="UniProtKB-SubCell"/>
</dbReference>
<keyword evidence="8" id="KW-0249">Electron transport</keyword>
<dbReference type="EnsemblMetazoa" id="XM_021048444.2">
    <property type="protein sequence ID" value="XP_020904103.1"/>
    <property type="gene ID" value="LOC110242460"/>
</dbReference>
<dbReference type="AlphaFoldDB" id="A0A913XGM7"/>
<sequence length="99" mass="11328">MAGAPYGPNPVEEARKHLAELAKRPPLPPEQCGGLIRDPAIERFGWIRENSDKYFRFRPRSVFYCVIACLVVPGTLYLGIKKMQRDKDIKAGRKPRDFL</sequence>
<keyword evidence="10" id="KW-0496">Mitochondrion</keyword>
<dbReference type="InterPro" id="IPR009866">
    <property type="entry name" value="NADH_UbQ_OxRdtase_NDUFB4_su"/>
</dbReference>
<evidence type="ECO:0000256" key="11">
    <source>
        <dbReference type="ARBA" id="ARBA00023136"/>
    </source>
</evidence>
<proteinExistence type="inferred from homology"/>
<keyword evidence="16" id="KW-1185">Reference proteome</keyword>
<evidence type="ECO:0000256" key="8">
    <source>
        <dbReference type="ARBA" id="ARBA00022982"/>
    </source>
</evidence>
<keyword evidence="9 14" id="KW-1133">Transmembrane helix</keyword>
<evidence type="ECO:0000256" key="9">
    <source>
        <dbReference type="ARBA" id="ARBA00022989"/>
    </source>
</evidence>
<reference evidence="15" key="1">
    <citation type="submission" date="2022-11" db="UniProtKB">
        <authorList>
            <consortium name="EnsemblMetazoa"/>
        </authorList>
    </citation>
    <scope>IDENTIFICATION</scope>
</reference>
<dbReference type="Proteomes" id="UP000887567">
    <property type="component" value="Unplaced"/>
</dbReference>
<protein>
    <recommendedName>
        <fullName evidence="3">NADH dehydrogenase [ubiquinone] 1 beta subcomplex subunit 4</fullName>
    </recommendedName>
    <alternativeName>
        <fullName evidence="12">Complex I-B15</fullName>
    </alternativeName>
    <alternativeName>
        <fullName evidence="13">NADH-ubiquinone oxidoreductase B15 subunit</fullName>
    </alternativeName>
</protein>
<evidence type="ECO:0000313" key="16">
    <source>
        <dbReference type="Proteomes" id="UP000887567"/>
    </source>
</evidence>
<evidence type="ECO:0000256" key="6">
    <source>
        <dbReference type="ARBA" id="ARBA00022692"/>
    </source>
</evidence>
<evidence type="ECO:0000256" key="1">
    <source>
        <dbReference type="ARBA" id="ARBA00004434"/>
    </source>
</evidence>
<evidence type="ECO:0000256" key="3">
    <source>
        <dbReference type="ARBA" id="ARBA00018681"/>
    </source>
</evidence>
<organism evidence="15 16">
    <name type="scientific">Exaiptasia diaphana</name>
    <name type="common">Tropical sea anemone</name>
    <name type="synonym">Aiptasia pulchella</name>
    <dbReference type="NCBI Taxonomy" id="2652724"/>
    <lineage>
        <taxon>Eukaryota</taxon>
        <taxon>Metazoa</taxon>
        <taxon>Cnidaria</taxon>
        <taxon>Anthozoa</taxon>
        <taxon>Hexacorallia</taxon>
        <taxon>Actiniaria</taxon>
        <taxon>Aiptasiidae</taxon>
        <taxon>Exaiptasia</taxon>
    </lineage>
</organism>
<dbReference type="Pfam" id="PF07225">
    <property type="entry name" value="NDUF_B4"/>
    <property type="match status" value="1"/>
</dbReference>
<evidence type="ECO:0000256" key="13">
    <source>
        <dbReference type="ARBA" id="ARBA00030987"/>
    </source>
</evidence>
<evidence type="ECO:0000313" key="15">
    <source>
        <dbReference type="EnsemblMetazoa" id="XP_020904103.1"/>
    </source>
</evidence>
<name>A0A913XGM7_EXADI</name>
<comment type="subcellular location">
    <subcellularLocation>
        <location evidence="1">Mitochondrion inner membrane</location>
        <topology evidence="1">Single-pass membrane protein</topology>
    </subcellularLocation>
</comment>
<comment type="similarity">
    <text evidence="2">Belongs to the complex I NDUFB4 subunit family.</text>
</comment>
<keyword evidence="7" id="KW-0999">Mitochondrion inner membrane</keyword>
<feature type="transmembrane region" description="Helical" evidence="14">
    <location>
        <begin position="61"/>
        <end position="80"/>
    </location>
</feature>
<evidence type="ECO:0000256" key="14">
    <source>
        <dbReference type="SAM" id="Phobius"/>
    </source>
</evidence>
<evidence type="ECO:0000256" key="12">
    <source>
        <dbReference type="ARBA" id="ARBA00030212"/>
    </source>
</evidence>